<feature type="compositionally biased region" description="Pro residues" evidence="8">
    <location>
        <begin position="791"/>
        <end position="802"/>
    </location>
</feature>
<dbReference type="GO" id="GO:0045944">
    <property type="term" value="P:positive regulation of transcription by RNA polymerase II"/>
    <property type="evidence" value="ECO:0007669"/>
    <property type="project" value="TreeGrafter"/>
</dbReference>
<feature type="region of interest" description="Disordered" evidence="8">
    <location>
        <begin position="776"/>
        <end position="802"/>
    </location>
</feature>
<feature type="region of interest" description="Disordered" evidence="8">
    <location>
        <begin position="909"/>
        <end position="928"/>
    </location>
</feature>
<dbReference type="PANTHER" id="PTHR47540">
    <property type="entry name" value="THIAMINE REPRESSIBLE GENES REGULATORY PROTEIN THI5"/>
    <property type="match status" value="1"/>
</dbReference>
<feature type="compositionally biased region" description="Polar residues" evidence="8">
    <location>
        <begin position="695"/>
        <end position="704"/>
    </location>
</feature>
<dbReference type="GO" id="GO:0005634">
    <property type="term" value="C:nucleus"/>
    <property type="evidence" value="ECO:0007669"/>
    <property type="project" value="UniProtKB-SubCell"/>
</dbReference>
<dbReference type="InterPro" id="IPR036864">
    <property type="entry name" value="Zn2-C6_fun-type_DNA-bd_sf"/>
</dbReference>
<keyword evidence="5" id="KW-0238">DNA-binding</keyword>
<name>A0A6A6IHR6_9PLEO</name>
<keyword evidence="9" id="KW-0472">Membrane</keyword>
<protein>
    <recommendedName>
        <fullName evidence="10">Zn(2)-C6 fungal-type domain-containing protein</fullName>
    </recommendedName>
</protein>
<keyword evidence="9" id="KW-1133">Transmembrane helix</keyword>
<dbReference type="GO" id="GO:0008270">
    <property type="term" value="F:zinc ion binding"/>
    <property type="evidence" value="ECO:0007669"/>
    <property type="project" value="InterPro"/>
</dbReference>
<dbReference type="SUPFAM" id="SSF57701">
    <property type="entry name" value="Zn2/Cys6 DNA-binding domain"/>
    <property type="match status" value="1"/>
</dbReference>
<dbReference type="GO" id="GO:0006351">
    <property type="term" value="P:DNA-templated transcription"/>
    <property type="evidence" value="ECO:0007669"/>
    <property type="project" value="InterPro"/>
</dbReference>
<reference evidence="11" key="1">
    <citation type="journal article" date="2020" name="Stud. Mycol.">
        <title>101 Dothideomycetes genomes: a test case for predicting lifestyles and emergence of pathogens.</title>
        <authorList>
            <person name="Haridas S."/>
            <person name="Albert R."/>
            <person name="Binder M."/>
            <person name="Bloem J."/>
            <person name="Labutti K."/>
            <person name="Salamov A."/>
            <person name="Andreopoulos B."/>
            <person name="Baker S."/>
            <person name="Barry K."/>
            <person name="Bills G."/>
            <person name="Bluhm B."/>
            <person name="Cannon C."/>
            <person name="Castanera R."/>
            <person name="Culley D."/>
            <person name="Daum C."/>
            <person name="Ezra D."/>
            <person name="Gonzalez J."/>
            <person name="Henrissat B."/>
            <person name="Kuo A."/>
            <person name="Liang C."/>
            <person name="Lipzen A."/>
            <person name="Lutzoni F."/>
            <person name="Magnuson J."/>
            <person name="Mondo S."/>
            <person name="Nolan M."/>
            <person name="Ohm R."/>
            <person name="Pangilinan J."/>
            <person name="Park H.-J."/>
            <person name="Ramirez L."/>
            <person name="Alfaro M."/>
            <person name="Sun H."/>
            <person name="Tritt A."/>
            <person name="Yoshinaga Y."/>
            <person name="Zwiers L.-H."/>
            <person name="Turgeon B."/>
            <person name="Goodwin S."/>
            <person name="Spatafora J."/>
            <person name="Crous P."/>
            <person name="Grigoriev I."/>
        </authorList>
    </citation>
    <scope>NUCLEOTIDE SEQUENCE</scope>
    <source>
        <strain evidence="11">CBS 122368</strain>
    </source>
</reference>
<dbReference type="InterPro" id="IPR007219">
    <property type="entry name" value="XnlR_reg_dom"/>
</dbReference>
<dbReference type="AlphaFoldDB" id="A0A6A6IHR6"/>
<organism evidence="11 12">
    <name type="scientific">Trematosphaeria pertusa</name>
    <dbReference type="NCBI Taxonomy" id="390896"/>
    <lineage>
        <taxon>Eukaryota</taxon>
        <taxon>Fungi</taxon>
        <taxon>Dikarya</taxon>
        <taxon>Ascomycota</taxon>
        <taxon>Pezizomycotina</taxon>
        <taxon>Dothideomycetes</taxon>
        <taxon>Pleosporomycetidae</taxon>
        <taxon>Pleosporales</taxon>
        <taxon>Massarineae</taxon>
        <taxon>Trematosphaeriaceae</taxon>
        <taxon>Trematosphaeria</taxon>
    </lineage>
</organism>
<dbReference type="PANTHER" id="PTHR47540:SF1">
    <property type="entry name" value="ACTIVATOR OF STRESS GENES 1-RELATED"/>
    <property type="match status" value="1"/>
</dbReference>
<keyword evidence="3" id="KW-0862">Zinc</keyword>
<accession>A0A6A6IHR6</accession>
<comment type="subcellular location">
    <subcellularLocation>
        <location evidence="1">Nucleus</location>
    </subcellularLocation>
</comment>
<feature type="compositionally biased region" description="Pro residues" evidence="8">
    <location>
        <begin position="141"/>
        <end position="152"/>
    </location>
</feature>
<dbReference type="EMBL" id="ML987195">
    <property type="protein sequence ID" value="KAF2249130.1"/>
    <property type="molecule type" value="Genomic_DNA"/>
</dbReference>
<keyword evidence="6" id="KW-0804">Transcription</keyword>
<feature type="transmembrane region" description="Helical" evidence="9">
    <location>
        <begin position="611"/>
        <end position="630"/>
    </location>
</feature>
<proteinExistence type="predicted"/>
<evidence type="ECO:0000313" key="12">
    <source>
        <dbReference type="Proteomes" id="UP000800094"/>
    </source>
</evidence>
<dbReference type="Pfam" id="PF04082">
    <property type="entry name" value="Fungal_trans"/>
    <property type="match status" value="1"/>
</dbReference>
<evidence type="ECO:0000256" key="6">
    <source>
        <dbReference type="ARBA" id="ARBA00023163"/>
    </source>
</evidence>
<evidence type="ECO:0000256" key="7">
    <source>
        <dbReference type="ARBA" id="ARBA00023242"/>
    </source>
</evidence>
<dbReference type="SMART" id="SM00906">
    <property type="entry name" value="Fungal_trans"/>
    <property type="match status" value="1"/>
</dbReference>
<dbReference type="Proteomes" id="UP000800094">
    <property type="component" value="Unassembled WGS sequence"/>
</dbReference>
<dbReference type="CDD" id="cd12148">
    <property type="entry name" value="fungal_TF_MHR"/>
    <property type="match status" value="1"/>
</dbReference>
<evidence type="ECO:0000313" key="11">
    <source>
        <dbReference type="EMBL" id="KAF2249130.1"/>
    </source>
</evidence>
<keyword evidence="9" id="KW-0812">Transmembrane</keyword>
<dbReference type="RefSeq" id="XP_033684134.1">
    <property type="nucleotide sequence ID" value="XM_033821941.1"/>
</dbReference>
<dbReference type="Pfam" id="PF00172">
    <property type="entry name" value="Zn_clus"/>
    <property type="match status" value="1"/>
</dbReference>
<feature type="region of interest" description="Disordered" evidence="8">
    <location>
        <begin position="683"/>
        <end position="705"/>
    </location>
</feature>
<feature type="region of interest" description="Disordered" evidence="8">
    <location>
        <begin position="233"/>
        <end position="254"/>
    </location>
</feature>
<dbReference type="InterPro" id="IPR001138">
    <property type="entry name" value="Zn2Cys6_DnaBD"/>
</dbReference>
<evidence type="ECO:0000256" key="3">
    <source>
        <dbReference type="ARBA" id="ARBA00022833"/>
    </source>
</evidence>
<feature type="region of interest" description="Disordered" evidence="8">
    <location>
        <begin position="135"/>
        <end position="172"/>
    </location>
</feature>
<dbReference type="SMART" id="SM00066">
    <property type="entry name" value="GAL4"/>
    <property type="match status" value="1"/>
</dbReference>
<keyword evidence="7" id="KW-0539">Nucleus</keyword>
<evidence type="ECO:0000256" key="5">
    <source>
        <dbReference type="ARBA" id="ARBA00023125"/>
    </source>
</evidence>
<keyword evidence="4" id="KW-0805">Transcription regulation</keyword>
<evidence type="ECO:0000259" key="10">
    <source>
        <dbReference type="PROSITE" id="PS50048"/>
    </source>
</evidence>
<evidence type="ECO:0000256" key="1">
    <source>
        <dbReference type="ARBA" id="ARBA00004123"/>
    </source>
</evidence>
<dbReference type="InterPro" id="IPR051711">
    <property type="entry name" value="Stress_Response_Reg"/>
</dbReference>
<evidence type="ECO:0000256" key="2">
    <source>
        <dbReference type="ARBA" id="ARBA00022723"/>
    </source>
</evidence>
<evidence type="ECO:0000256" key="4">
    <source>
        <dbReference type="ARBA" id="ARBA00023015"/>
    </source>
</evidence>
<dbReference type="PROSITE" id="PS50048">
    <property type="entry name" value="ZN2_CY6_FUNGAL_2"/>
    <property type="match status" value="1"/>
</dbReference>
<feature type="region of interest" description="Disordered" evidence="8">
    <location>
        <begin position="1"/>
        <end position="53"/>
    </location>
</feature>
<feature type="compositionally biased region" description="Low complexity" evidence="8">
    <location>
        <begin position="776"/>
        <end position="790"/>
    </location>
</feature>
<keyword evidence="12" id="KW-1185">Reference proteome</keyword>
<dbReference type="Gene3D" id="4.10.240.10">
    <property type="entry name" value="Zn(2)-C6 fungal-type DNA-binding domain"/>
    <property type="match status" value="1"/>
</dbReference>
<dbReference type="GO" id="GO:0043565">
    <property type="term" value="F:sequence-specific DNA binding"/>
    <property type="evidence" value="ECO:0007669"/>
    <property type="project" value="TreeGrafter"/>
</dbReference>
<gene>
    <name evidence="11" type="ORF">BU26DRAFT_312770</name>
</gene>
<feature type="compositionally biased region" description="Polar residues" evidence="8">
    <location>
        <begin position="234"/>
        <end position="243"/>
    </location>
</feature>
<dbReference type="PROSITE" id="PS00463">
    <property type="entry name" value="ZN2_CY6_FUNGAL_1"/>
    <property type="match status" value="1"/>
</dbReference>
<evidence type="ECO:0000256" key="9">
    <source>
        <dbReference type="SAM" id="Phobius"/>
    </source>
</evidence>
<keyword evidence="2" id="KW-0479">Metal-binding</keyword>
<evidence type="ECO:0000256" key="8">
    <source>
        <dbReference type="SAM" id="MobiDB-lite"/>
    </source>
</evidence>
<dbReference type="CDD" id="cd00067">
    <property type="entry name" value="GAL4"/>
    <property type="match status" value="1"/>
</dbReference>
<feature type="region of interest" description="Disordered" evidence="8">
    <location>
        <begin position="958"/>
        <end position="977"/>
    </location>
</feature>
<dbReference type="GO" id="GO:0000981">
    <property type="term" value="F:DNA-binding transcription factor activity, RNA polymerase II-specific"/>
    <property type="evidence" value="ECO:0007669"/>
    <property type="project" value="InterPro"/>
</dbReference>
<feature type="compositionally biased region" description="Low complexity" evidence="8">
    <location>
        <begin position="913"/>
        <end position="926"/>
    </location>
</feature>
<dbReference type="GeneID" id="54575271"/>
<sequence>MAAATSPDVDIQHTETPPFDDAADAAEQSPAEDDADEIPAKPASAPMQKRRRVTRACDECRRKKIKCDGKQPCTHCTVYSYDCTYDQPSNRRRTAAPQYIEALETQLKRAKAVLSLVLPTLDLNDSSIDAQLQNGVLPQFPMGPPRPQPAPSQPYAAPHGGSLPREDMPDSHLESMVRATGQLDLDEDGFWDYHGHSSGLIFMQRLQQQYGDIITGPPPSSAPFVVRYRPMSQALDSPNSPADSASVHPAGTDLPPKKKARMLCDNAVLEAGAVLRVVHLPSFYKSLDRLYEVAPDDYGNAENTFLPLLYAVLALGTLFSKGSGELDRAGYEPNVDEGYKYFRASRSLLDITDCRDLTSLQAIVFMIQFLQSSAKLSTCYAYIGVALRSAIRMGLHRSFNVNFTPIEAETRKRLFWVIRRMDIHVSAMLGLPHFLEDEDVDQDYPTEVDDEYITETEIRPMPEGRISITAASNAHAKIVQVLLKICRYVYPTKGTRSGGKNAVSYTVSYSKVREIEQDMQRWLDNLPMALKPGGEAPHIIIKLQQLLRMSYGHAQLLLYRPFLHYVSPTYRNNPSVDQRAFACASACISVSRNIIHITAEMKKRGLLIGSYWFSMYTTFFAIVSILYFVLENPNNATSHELLRDAMEGKELLSYFAKRSQAADKCAETIGTIIEKLPEAVKRGADVGESKKRRQGSTQSMQTRPNMLRNDALVAMGPRRASTFPESMPTAQRTSLPLSQAHLANLGIDPAYNSPSQSGSDFFDAVPGLTPTSTTASSFGSYGLGSGSTPQQRPPQTFPPTPVGFPDPAGLNVPLTDISTMMFPSADPMAYPNQPMTTFEDSHPQTFGVKHDPTSGPRPPFQVSDIDMQPTPPAFSPGRMPNLPMGPRRSDTEVQLFGPMPMYLLQEAQQRGLQPQHNPQNVPVPSQETSNVNFDDLFGGEEWAQTFMDPGLGLSGSSAGFGNNPPYPTAGPGMGNWR</sequence>
<feature type="domain" description="Zn(2)-C6 fungal-type" evidence="10">
    <location>
        <begin position="56"/>
        <end position="85"/>
    </location>
</feature>
<dbReference type="OrthoDB" id="422427at2759"/>